<dbReference type="InterPro" id="IPR022761">
    <property type="entry name" value="Fumarate_lyase_N"/>
</dbReference>
<dbReference type="PRINTS" id="PR00149">
    <property type="entry name" value="FUMRATELYASE"/>
</dbReference>
<dbReference type="InterPro" id="IPR020557">
    <property type="entry name" value="Fumarate_lyase_CS"/>
</dbReference>
<dbReference type="Gene3D" id="1.20.200.10">
    <property type="entry name" value="Fumarase/aspartase (Central domain)"/>
    <property type="match status" value="1"/>
</dbReference>
<sequence length="476" mass="50921">MSAGSRIEKLPLKCSANTESFARFLKPIQGRDDSKMVNMQLINLGKLRLDTYPELVKAVATVKKAAARGNAQCGRISKEKAEAIAKAADKLAEGGSALELLSIYRVMGSPLNRAANCWLAKEAAERSGLEITADEVNASQTPTDVSVTVVNLTAIEVLQELKDASAAFAEELRSQAGQFSDVVKCGRVMLQDSLPVNLGKEFQAWAHSIDRCRGRIEQEIRELSISLLGAGDVGTSLDVPEGFPLAAADELSRATGLLFKPDADFMDGITAVDRLCSAHACIQSLATAYWRIMHDLEFLSSGPRTGIREIALPAVAPGSSIMPGKINPTMAQLGALLADSVSSNAAALASSLQSGWLAEGMRSTIPVKMIMDSGILLARAMLVTKKKLIHGITALKLRALGQAEDSAALMIVVEKALGTEAAEKVARRMETDGCNCRDALVRERILSEENASRLLDVTTLSTPRKNTALIESFRNS</sequence>
<dbReference type="PANTHER" id="PTHR42696:SF2">
    <property type="entry name" value="ASPARTATE AMMONIA-LYASE"/>
    <property type="match status" value="1"/>
</dbReference>
<dbReference type="InterPro" id="IPR024083">
    <property type="entry name" value="Fumarase/histidase_N"/>
</dbReference>
<dbReference type="Proteomes" id="UP001297600">
    <property type="component" value="Unassembled WGS sequence"/>
</dbReference>
<accession>A0ABS9MPA3</accession>
<dbReference type="RefSeq" id="WP_237978101.1">
    <property type="nucleotide sequence ID" value="NZ_JAKNCT010000003.1"/>
</dbReference>
<feature type="domain" description="Fumarate lyase N-terminal" evidence="1">
    <location>
        <begin position="58"/>
        <end position="338"/>
    </location>
</feature>
<dbReference type="InterPro" id="IPR008948">
    <property type="entry name" value="L-Aspartase-like"/>
</dbReference>
<dbReference type="Gene3D" id="1.10.275.10">
    <property type="entry name" value="Fumarase/aspartase (N-terminal domain)"/>
    <property type="match status" value="1"/>
</dbReference>
<evidence type="ECO:0000259" key="1">
    <source>
        <dbReference type="Pfam" id="PF00206"/>
    </source>
</evidence>
<dbReference type="PANTHER" id="PTHR42696">
    <property type="entry name" value="ASPARTATE AMMONIA-LYASE"/>
    <property type="match status" value="1"/>
</dbReference>
<proteinExistence type="predicted"/>
<dbReference type="InterPro" id="IPR051546">
    <property type="entry name" value="Aspartate_Ammonia-Lyase"/>
</dbReference>
<comment type="caution">
    <text evidence="2">The sequence shown here is derived from an EMBL/GenBank/DDBJ whole genome shotgun (WGS) entry which is preliminary data.</text>
</comment>
<reference evidence="2 3" key="1">
    <citation type="submission" date="2022-02" db="EMBL/GenBank/DDBJ databases">
        <title>Mesosutterella porci, a novel member of the family Sutterellaceae from pig feces.</title>
        <authorList>
            <person name="Wylensek D."/>
            <person name="Clavel T."/>
        </authorList>
    </citation>
    <scope>NUCLEOTIDE SEQUENCE [LARGE SCALE GENOMIC DNA]</scope>
    <source>
        <strain evidence="3">oilRF-744-wt-GAM-9</strain>
    </source>
</reference>
<name>A0ABS9MPA3_9BURK</name>
<dbReference type="Pfam" id="PF00206">
    <property type="entry name" value="Lyase_1"/>
    <property type="match status" value="1"/>
</dbReference>
<dbReference type="InterPro" id="IPR000362">
    <property type="entry name" value="Fumarate_lyase_fam"/>
</dbReference>
<evidence type="ECO:0000313" key="2">
    <source>
        <dbReference type="EMBL" id="MCG5030444.1"/>
    </source>
</evidence>
<gene>
    <name evidence="2" type="ORF">MAF45_03145</name>
</gene>
<dbReference type="SUPFAM" id="SSF48557">
    <property type="entry name" value="L-aspartase-like"/>
    <property type="match status" value="1"/>
</dbReference>
<dbReference type="EMBL" id="JAKNCT010000003">
    <property type="protein sequence ID" value="MCG5030444.1"/>
    <property type="molecule type" value="Genomic_DNA"/>
</dbReference>
<evidence type="ECO:0000313" key="3">
    <source>
        <dbReference type="Proteomes" id="UP001297600"/>
    </source>
</evidence>
<keyword evidence="3" id="KW-1185">Reference proteome</keyword>
<dbReference type="PROSITE" id="PS00163">
    <property type="entry name" value="FUMARATE_LYASES"/>
    <property type="match status" value="1"/>
</dbReference>
<organism evidence="2 3">
    <name type="scientific">Mesosutterella porci</name>
    <dbReference type="NCBI Taxonomy" id="2915351"/>
    <lineage>
        <taxon>Bacteria</taxon>
        <taxon>Pseudomonadati</taxon>
        <taxon>Pseudomonadota</taxon>
        <taxon>Betaproteobacteria</taxon>
        <taxon>Burkholderiales</taxon>
        <taxon>Sutterellaceae</taxon>
        <taxon>Mesosutterella</taxon>
    </lineage>
</organism>
<protein>
    <recommendedName>
        <fullName evidence="1">Fumarate lyase N-terminal domain-containing protein</fullName>
    </recommendedName>
</protein>